<dbReference type="PANTHER" id="PTHR34070:SF1">
    <property type="entry name" value="DNA ALKYLATION REPAIR PROTEIN"/>
    <property type="match status" value="1"/>
</dbReference>
<sequence>MSDRDLHPHTLFLFEGLRQHADPVQAVPMQAYMKTDQPFYGVRAPVRKQLCRDARAKYPLKLRDEYERVVRELWAGPHREDQHAALDVAENHRKHRIPASMPLYVDLANAAPHWDTLDTIAGGLISRLVQSHREFESILRDWITSPNMWLRRASLLGHLKHKHDTNRAFLSETILALCHEKEFFIRKAIGWVLRDYSYANPEWVIAFVQQHDAVLAPLSKREALKAIERKKRK</sequence>
<keyword evidence="2" id="KW-1185">Reference proteome</keyword>
<dbReference type="EMBL" id="CP071793">
    <property type="protein sequence ID" value="QTD51487.1"/>
    <property type="molecule type" value="Genomic_DNA"/>
</dbReference>
<dbReference type="KEGG" id="scor:J3U87_03375"/>
<evidence type="ECO:0000313" key="1">
    <source>
        <dbReference type="EMBL" id="QTD51487.1"/>
    </source>
</evidence>
<accession>A0A8A4TPX8</accession>
<dbReference type="Proteomes" id="UP000663929">
    <property type="component" value="Chromosome"/>
</dbReference>
<dbReference type="CDD" id="cd07064">
    <property type="entry name" value="AlkD_like_1"/>
    <property type="match status" value="1"/>
</dbReference>
<reference evidence="1" key="1">
    <citation type="submission" date="2021-03" db="EMBL/GenBank/DDBJ databases">
        <title>Acanthopleuribacteraceae sp. M133.</title>
        <authorList>
            <person name="Wang G."/>
        </authorList>
    </citation>
    <scope>NUCLEOTIDE SEQUENCE</scope>
    <source>
        <strain evidence="1">M133</strain>
    </source>
</reference>
<gene>
    <name evidence="1" type="ORF">J3U87_03375</name>
</gene>
<protein>
    <submittedName>
        <fullName evidence="1">DNA alkylation repair protein</fullName>
    </submittedName>
</protein>
<dbReference type="AlphaFoldDB" id="A0A8A4TPX8"/>
<dbReference type="Pfam" id="PF08713">
    <property type="entry name" value="DNA_alkylation"/>
    <property type="match status" value="1"/>
</dbReference>
<dbReference type="SUPFAM" id="SSF48371">
    <property type="entry name" value="ARM repeat"/>
    <property type="match status" value="1"/>
</dbReference>
<dbReference type="PANTHER" id="PTHR34070">
    <property type="entry name" value="ARMADILLO-TYPE FOLD"/>
    <property type="match status" value="1"/>
</dbReference>
<evidence type="ECO:0000313" key="2">
    <source>
        <dbReference type="Proteomes" id="UP000663929"/>
    </source>
</evidence>
<proteinExistence type="predicted"/>
<name>A0A8A4TPX8_SULCO</name>
<dbReference type="InterPro" id="IPR016024">
    <property type="entry name" value="ARM-type_fold"/>
</dbReference>
<organism evidence="1 2">
    <name type="scientific">Sulfidibacter corallicola</name>
    <dbReference type="NCBI Taxonomy" id="2818388"/>
    <lineage>
        <taxon>Bacteria</taxon>
        <taxon>Pseudomonadati</taxon>
        <taxon>Acidobacteriota</taxon>
        <taxon>Holophagae</taxon>
        <taxon>Acanthopleuribacterales</taxon>
        <taxon>Acanthopleuribacteraceae</taxon>
        <taxon>Sulfidibacter</taxon>
    </lineage>
</organism>
<dbReference type="Gene3D" id="1.25.10.90">
    <property type="match status" value="1"/>
</dbReference>
<dbReference type="InterPro" id="IPR014825">
    <property type="entry name" value="DNA_alkylation"/>
</dbReference>
<dbReference type="RefSeq" id="WP_237381616.1">
    <property type="nucleotide sequence ID" value="NZ_CP071793.1"/>
</dbReference>